<accession>A0A8B7YG40</accession>
<dbReference type="OMA" id="ARQYPQM"/>
<dbReference type="PROSITE" id="PS51340">
    <property type="entry name" value="MOSC"/>
    <property type="match status" value="1"/>
</dbReference>
<dbReference type="RefSeq" id="XP_022091365.1">
    <property type="nucleotide sequence ID" value="XM_022235673.1"/>
</dbReference>
<dbReference type="InterPro" id="IPR011037">
    <property type="entry name" value="Pyrv_Knase-like_insert_dom_sf"/>
</dbReference>
<evidence type="ECO:0000259" key="2">
    <source>
        <dbReference type="PROSITE" id="PS51340"/>
    </source>
</evidence>
<dbReference type="GO" id="GO:0030151">
    <property type="term" value="F:molybdenum ion binding"/>
    <property type="evidence" value="ECO:0007669"/>
    <property type="project" value="InterPro"/>
</dbReference>
<dbReference type="GO" id="GO:0005743">
    <property type="term" value="C:mitochondrial inner membrane"/>
    <property type="evidence" value="ECO:0007669"/>
    <property type="project" value="TreeGrafter"/>
</dbReference>
<evidence type="ECO:0000256" key="1">
    <source>
        <dbReference type="SAM" id="Phobius"/>
    </source>
</evidence>
<evidence type="ECO:0000313" key="5">
    <source>
        <dbReference type="RefSeq" id="XP_022091366.1"/>
    </source>
</evidence>
<dbReference type="PANTHER" id="PTHR14237:SF19">
    <property type="entry name" value="MITOCHONDRIAL AMIDOXIME REDUCING COMPONENT 1"/>
    <property type="match status" value="1"/>
</dbReference>
<dbReference type="KEGG" id="aplc:110979664"/>
<proteinExistence type="predicted"/>
<feature type="transmembrane region" description="Helical" evidence="1">
    <location>
        <begin position="17"/>
        <end position="38"/>
    </location>
</feature>
<dbReference type="InterPro" id="IPR005302">
    <property type="entry name" value="MoCF_Sase_C"/>
</dbReference>
<dbReference type="Pfam" id="PF03473">
    <property type="entry name" value="MOSC"/>
    <property type="match status" value="1"/>
</dbReference>
<reference evidence="4 5" key="1">
    <citation type="submission" date="2025-04" db="UniProtKB">
        <authorList>
            <consortium name="RefSeq"/>
        </authorList>
    </citation>
    <scope>IDENTIFICATION</scope>
</reference>
<keyword evidence="3" id="KW-1185">Reference proteome</keyword>
<dbReference type="InterPro" id="IPR005303">
    <property type="entry name" value="MOCOS_middle"/>
</dbReference>
<dbReference type="AlphaFoldDB" id="A0A8B7YG40"/>
<organism evidence="3 4">
    <name type="scientific">Acanthaster planci</name>
    <name type="common">Crown-of-thorns starfish</name>
    <dbReference type="NCBI Taxonomy" id="133434"/>
    <lineage>
        <taxon>Eukaryota</taxon>
        <taxon>Metazoa</taxon>
        <taxon>Echinodermata</taxon>
        <taxon>Eleutherozoa</taxon>
        <taxon>Asterozoa</taxon>
        <taxon>Asteroidea</taxon>
        <taxon>Valvatacea</taxon>
        <taxon>Valvatida</taxon>
        <taxon>Acanthasteridae</taxon>
        <taxon>Acanthaster</taxon>
    </lineage>
</organism>
<dbReference type="RefSeq" id="XP_022091366.1">
    <property type="nucleotide sequence ID" value="XM_022235674.1"/>
</dbReference>
<name>A0A8B7YG40_ACAPL</name>
<dbReference type="OrthoDB" id="17255at2759"/>
<keyword evidence="1" id="KW-0812">Transmembrane</keyword>
<dbReference type="GO" id="GO:0008940">
    <property type="term" value="F:nitrate reductase activity"/>
    <property type="evidence" value="ECO:0007669"/>
    <property type="project" value="TreeGrafter"/>
</dbReference>
<dbReference type="Pfam" id="PF03476">
    <property type="entry name" value="MOSC_N"/>
    <property type="match status" value="1"/>
</dbReference>
<keyword evidence="1" id="KW-1133">Transmembrane helix</keyword>
<dbReference type="Proteomes" id="UP000694845">
    <property type="component" value="Unplaced"/>
</dbReference>
<dbReference type="SUPFAM" id="SSF50800">
    <property type="entry name" value="PK beta-barrel domain-like"/>
    <property type="match status" value="1"/>
</dbReference>
<dbReference type="GO" id="GO:0043546">
    <property type="term" value="F:molybdopterin cofactor binding"/>
    <property type="evidence" value="ECO:0007669"/>
    <property type="project" value="TreeGrafter"/>
</dbReference>
<dbReference type="GO" id="GO:0042126">
    <property type="term" value="P:nitrate metabolic process"/>
    <property type="evidence" value="ECO:0007669"/>
    <property type="project" value="TreeGrafter"/>
</dbReference>
<evidence type="ECO:0000313" key="4">
    <source>
        <dbReference type="RefSeq" id="XP_022091365.1"/>
    </source>
</evidence>
<gene>
    <name evidence="4 5" type="primary">LOC110979664</name>
</gene>
<sequence>MPFLLPETLGVTTQQRLVIAGAVGLATAGIVSSAVWWYRRTSKPVFKPVGQLSEIWIHPIKSCRGHQVSSAECTPAGLRGNGLYDRVFVVLSEANRMVTLRQEPTLALLEPRISEDGDCLILEAPGMDPLSVRLSDIAESVNPVRTFGIWRLDGEGMDCGEDAGTWLSTYLKKPDHKLVYFKEGHNKPRRQNMDSKWGDKFTSKDKLTGYQDLAPILLLTQASLDDLNSHLEQPISARNARPNLVVSGASAFDEDLWKYVRIGDTVTMRRTHACGRCRLTTVDPETGAFRSDGEPLATLKKYRMLDKSNPDSKPLGVAPVLGSNLVCEVFGSIKVGDTVYAAV</sequence>
<dbReference type="GeneID" id="110979664"/>
<evidence type="ECO:0000313" key="3">
    <source>
        <dbReference type="Proteomes" id="UP000694845"/>
    </source>
</evidence>
<feature type="domain" description="MOSC" evidence="2">
    <location>
        <begin position="190"/>
        <end position="342"/>
    </location>
</feature>
<dbReference type="SUPFAM" id="SSF141673">
    <property type="entry name" value="MOSC N-terminal domain-like"/>
    <property type="match status" value="1"/>
</dbReference>
<dbReference type="PANTHER" id="PTHR14237">
    <property type="entry name" value="MOLYBDOPTERIN COFACTOR SULFURASE MOSC"/>
    <property type="match status" value="1"/>
</dbReference>
<dbReference type="GO" id="GO:0030170">
    <property type="term" value="F:pyridoxal phosphate binding"/>
    <property type="evidence" value="ECO:0007669"/>
    <property type="project" value="InterPro"/>
</dbReference>
<protein>
    <submittedName>
        <fullName evidence="4 5">Mitochondrial amidoxime-reducing component 1-like isoform X1</fullName>
    </submittedName>
</protein>
<keyword evidence="1" id="KW-0472">Membrane</keyword>